<protein>
    <submittedName>
        <fullName evidence="1">Uncharacterized protein</fullName>
    </submittedName>
</protein>
<dbReference type="Proteomes" id="UP000823775">
    <property type="component" value="Unassembled WGS sequence"/>
</dbReference>
<evidence type="ECO:0000313" key="1">
    <source>
        <dbReference type="EMBL" id="MCD9559550.1"/>
    </source>
</evidence>
<gene>
    <name evidence="1" type="ORF">HAX54_017551</name>
</gene>
<dbReference type="EMBL" id="JACEIK010002166">
    <property type="protein sequence ID" value="MCD9559550.1"/>
    <property type="molecule type" value="Genomic_DNA"/>
</dbReference>
<reference evidence="1 2" key="1">
    <citation type="journal article" date="2021" name="BMC Genomics">
        <title>Datura genome reveals duplications of psychoactive alkaloid biosynthetic genes and high mutation rate following tissue culture.</title>
        <authorList>
            <person name="Rajewski A."/>
            <person name="Carter-House D."/>
            <person name="Stajich J."/>
            <person name="Litt A."/>
        </authorList>
    </citation>
    <scope>NUCLEOTIDE SEQUENCE [LARGE SCALE GENOMIC DNA]</scope>
    <source>
        <strain evidence="1">AR-01</strain>
    </source>
</reference>
<feature type="non-terminal residue" evidence="1">
    <location>
        <position position="1"/>
    </location>
</feature>
<comment type="caution">
    <text evidence="1">The sequence shown here is derived from an EMBL/GenBank/DDBJ whole genome shotgun (WGS) entry which is preliminary data.</text>
</comment>
<proteinExistence type="predicted"/>
<accession>A0ABS8UN68</accession>
<organism evidence="1 2">
    <name type="scientific">Datura stramonium</name>
    <name type="common">Jimsonweed</name>
    <name type="synonym">Common thornapple</name>
    <dbReference type="NCBI Taxonomy" id="4076"/>
    <lineage>
        <taxon>Eukaryota</taxon>
        <taxon>Viridiplantae</taxon>
        <taxon>Streptophyta</taxon>
        <taxon>Embryophyta</taxon>
        <taxon>Tracheophyta</taxon>
        <taxon>Spermatophyta</taxon>
        <taxon>Magnoliopsida</taxon>
        <taxon>eudicotyledons</taxon>
        <taxon>Gunneridae</taxon>
        <taxon>Pentapetalae</taxon>
        <taxon>asterids</taxon>
        <taxon>lamiids</taxon>
        <taxon>Solanales</taxon>
        <taxon>Solanaceae</taxon>
        <taxon>Solanoideae</taxon>
        <taxon>Datureae</taxon>
        <taxon>Datura</taxon>
    </lineage>
</organism>
<keyword evidence="2" id="KW-1185">Reference proteome</keyword>
<evidence type="ECO:0000313" key="2">
    <source>
        <dbReference type="Proteomes" id="UP000823775"/>
    </source>
</evidence>
<name>A0ABS8UN68_DATST</name>
<sequence>QEDKKWFKEHKESTYSHEMFIDIESLASEFPHIVDRFLTLGLGFVFNDSRECNFNIVREFLDNWVPNGRSNQVKIRGQIVNSSPAILNRILGSPSIDPKLPREGS</sequence>